<evidence type="ECO:0000259" key="1">
    <source>
        <dbReference type="Pfam" id="PF12697"/>
    </source>
</evidence>
<dbReference type="GO" id="GO:0016787">
    <property type="term" value="F:hydrolase activity"/>
    <property type="evidence" value="ECO:0007669"/>
    <property type="project" value="UniProtKB-KW"/>
</dbReference>
<dbReference type="RefSeq" id="WP_122212054.1">
    <property type="nucleotide sequence ID" value="NZ_CP104714.1"/>
</dbReference>
<dbReference type="InterPro" id="IPR029058">
    <property type="entry name" value="AB_hydrolase_fold"/>
</dbReference>
<dbReference type="EMBL" id="RDCL01000090">
    <property type="protein sequence ID" value="RMW52420.1"/>
    <property type="molecule type" value="Genomic_DNA"/>
</dbReference>
<keyword evidence="2" id="KW-0378">Hydrolase</keyword>
<name>A0AB37REI4_LACPE</name>
<dbReference type="InterPro" id="IPR000073">
    <property type="entry name" value="AB_hydrolase_1"/>
</dbReference>
<reference evidence="2 3" key="1">
    <citation type="submission" date="2018-10" db="EMBL/GenBank/DDBJ databases">
        <title>Genome sequences of five Lactobacillus pentosus strains isolated from brines of traditionally fermented spanish-style green table olives and differences between them.</title>
        <authorList>
            <person name="Jimenez Diaz R."/>
        </authorList>
    </citation>
    <scope>NUCLEOTIDE SEQUENCE [LARGE SCALE GENOMIC DNA]</scope>
    <source>
        <strain evidence="2 3">IG8</strain>
    </source>
</reference>
<dbReference type="Proteomes" id="UP000281061">
    <property type="component" value="Unassembled WGS sequence"/>
</dbReference>
<organism evidence="2 3">
    <name type="scientific">Lactiplantibacillus pentosus</name>
    <name type="common">Lactobacillus pentosus</name>
    <dbReference type="NCBI Taxonomy" id="1589"/>
    <lineage>
        <taxon>Bacteria</taxon>
        <taxon>Bacillati</taxon>
        <taxon>Bacillota</taxon>
        <taxon>Bacilli</taxon>
        <taxon>Lactobacillales</taxon>
        <taxon>Lactobacillaceae</taxon>
        <taxon>Lactiplantibacillus</taxon>
    </lineage>
</organism>
<dbReference type="Gene3D" id="3.40.50.1820">
    <property type="entry name" value="alpha/beta hydrolase"/>
    <property type="match status" value="1"/>
</dbReference>
<accession>A0AB37REI4</accession>
<dbReference type="Pfam" id="PF12697">
    <property type="entry name" value="Abhydrolase_6"/>
    <property type="match status" value="1"/>
</dbReference>
<feature type="domain" description="AB hydrolase-1" evidence="1">
    <location>
        <begin position="22"/>
        <end position="254"/>
    </location>
</feature>
<dbReference type="SUPFAM" id="SSF53474">
    <property type="entry name" value="alpha/beta-Hydrolases"/>
    <property type="match status" value="1"/>
</dbReference>
<sequence length="262" mass="29049">MHFITSDHVQLDYTDQGSGQPIVILTGFGGSKDIWHAQIPVLVQAGYRVINLDGRCQGLSEHTVKGLRMSRRAVDAHELIEKLQLKQPILLGNSMGAATWFAYVSLYGDTGMGIKALIDVDQSPKMINTPDWPYGFKSVQWVDFPDYFRMPLGHSTFKHIDDDTYARVTAVEEQAPFDGKLMFPLLVNHAVQDWRDIVRQLTVPFLIIAGEKSPFFDSDFAAVAAKMAPLGQSVVVPDAGHIVMAEQSAAFNEALLAFLKTL</sequence>
<gene>
    <name evidence="2" type="ORF">D6U17_12775</name>
</gene>
<evidence type="ECO:0000313" key="3">
    <source>
        <dbReference type="Proteomes" id="UP000281061"/>
    </source>
</evidence>
<dbReference type="AlphaFoldDB" id="A0AB37REI4"/>
<dbReference type="PANTHER" id="PTHR43798">
    <property type="entry name" value="MONOACYLGLYCEROL LIPASE"/>
    <property type="match status" value="1"/>
</dbReference>
<protein>
    <submittedName>
        <fullName evidence="2">Alpha/beta hydrolase</fullName>
    </submittedName>
</protein>
<evidence type="ECO:0000313" key="2">
    <source>
        <dbReference type="EMBL" id="RMW52420.1"/>
    </source>
</evidence>
<comment type="caution">
    <text evidence="2">The sequence shown here is derived from an EMBL/GenBank/DDBJ whole genome shotgun (WGS) entry which is preliminary data.</text>
</comment>
<proteinExistence type="predicted"/>
<dbReference type="InterPro" id="IPR050266">
    <property type="entry name" value="AB_hydrolase_sf"/>
</dbReference>